<protein>
    <submittedName>
        <fullName evidence="2">Uncharacterized protein</fullName>
    </submittedName>
</protein>
<sequence>MVYDYPLGAIVEYPPAGEEATDIIAHRFAIEPNADLKQSHPKQNFQYSLGGNHGTTHGQKCGLLMDSLTNSTAICKVTRAQCLSVKSCEFRGVDSLPLTSHSFHNAEKEVFMKTLALYAVLHEKGCPYEREVEDAVEDPYDSGEISEGSDDDEIIDGVRVRDVRAATLGRTCQGNLLLHTTSAGKPIIRCEFYRPKHRQHIYIRRLDEYNVEYLRALLCDDIETINRFELTAREGGYGPLTPCTFVSSMREQKQLCPIWHRDAKGKLRRGELIQQQACPVMYTFFDPNNTASCPQVLALSKGKHNHLNPYPTKTLGAIRSCLEGWLMEMDWQLADATPRRIMLNSGFIKSLRYHLNWNYGHDPPLSALHESLQNRSHTARIIGELRNGFYPNGIGLEGIRGLLEKHKILPLEERYVRAVESVTFEGEGEQHFILCMTSAMSKILVEAHRISIDTSFKRANGWEEFELETWHDGKMCSVTCARAFITSQSAKSHHFLFTKAFDIAFEDTGRRVQFRHIHGSGIETVVADAHKGQGLGLSLVCQSMVKELSGSCTYHPDSKDCCLQTMSAYAHLAHFYIQCTNHFEQKIIKLGNQISDTCRKAMFSLASSHPLPDFEGTLELIRQSGKKATDWLKDKEKGTPFMLPGLYQPISKIPLEIWCASPHTTNGNEQAHRSVNRTGIKVSPLAAVMHGMQYDFHAMYAVRDGLTIQTRDQLSAHFKRKETSFVRQVKTTKRKLQAIDTKLSALYEEIDEAECSIKALVGQLQLVQYRSPQYDAIAVKLQALQLQEKKSESPA</sequence>
<keyword evidence="1" id="KW-0175">Coiled coil</keyword>
<keyword evidence="3" id="KW-1185">Reference proteome</keyword>
<dbReference type="OrthoDB" id="3268409at2759"/>
<accession>A0A0C9VUY4</accession>
<evidence type="ECO:0000313" key="2">
    <source>
        <dbReference type="EMBL" id="KIJ42081.1"/>
    </source>
</evidence>
<dbReference type="EMBL" id="KN837132">
    <property type="protein sequence ID" value="KIJ42081.1"/>
    <property type="molecule type" value="Genomic_DNA"/>
</dbReference>
<organism evidence="2 3">
    <name type="scientific">Sphaerobolus stellatus (strain SS14)</name>
    <dbReference type="NCBI Taxonomy" id="990650"/>
    <lineage>
        <taxon>Eukaryota</taxon>
        <taxon>Fungi</taxon>
        <taxon>Dikarya</taxon>
        <taxon>Basidiomycota</taxon>
        <taxon>Agaricomycotina</taxon>
        <taxon>Agaricomycetes</taxon>
        <taxon>Phallomycetidae</taxon>
        <taxon>Geastrales</taxon>
        <taxon>Sphaerobolaceae</taxon>
        <taxon>Sphaerobolus</taxon>
    </lineage>
</organism>
<name>A0A0C9VUY4_SPHS4</name>
<dbReference type="HOGENOM" id="CLU_010536_0_0_1"/>
<dbReference type="AlphaFoldDB" id="A0A0C9VUY4"/>
<evidence type="ECO:0000256" key="1">
    <source>
        <dbReference type="SAM" id="Coils"/>
    </source>
</evidence>
<evidence type="ECO:0000313" key="3">
    <source>
        <dbReference type="Proteomes" id="UP000054279"/>
    </source>
</evidence>
<reference evidence="2 3" key="1">
    <citation type="submission" date="2014-06" db="EMBL/GenBank/DDBJ databases">
        <title>Evolutionary Origins and Diversification of the Mycorrhizal Mutualists.</title>
        <authorList>
            <consortium name="DOE Joint Genome Institute"/>
            <consortium name="Mycorrhizal Genomics Consortium"/>
            <person name="Kohler A."/>
            <person name="Kuo A."/>
            <person name="Nagy L.G."/>
            <person name="Floudas D."/>
            <person name="Copeland A."/>
            <person name="Barry K.W."/>
            <person name="Cichocki N."/>
            <person name="Veneault-Fourrey C."/>
            <person name="LaButti K."/>
            <person name="Lindquist E.A."/>
            <person name="Lipzen A."/>
            <person name="Lundell T."/>
            <person name="Morin E."/>
            <person name="Murat C."/>
            <person name="Riley R."/>
            <person name="Ohm R."/>
            <person name="Sun H."/>
            <person name="Tunlid A."/>
            <person name="Henrissat B."/>
            <person name="Grigoriev I.V."/>
            <person name="Hibbett D.S."/>
            <person name="Martin F."/>
        </authorList>
    </citation>
    <scope>NUCLEOTIDE SEQUENCE [LARGE SCALE GENOMIC DNA]</scope>
    <source>
        <strain evidence="2 3">SS14</strain>
    </source>
</reference>
<gene>
    <name evidence="2" type="ORF">M422DRAFT_254781</name>
</gene>
<proteinExistence type="predicted"/>
<dbReference type="Proteomes" id="UP000054279">
    <property type="component" value="Unassembled WGS sequence"/>
</dbReference>
<feature type="coiled-coil region" evidence="1">
    <location>
        <begin position="736"/>
        <end position="763"/>
    </location>
</feature>